<dbReference type="InterPro" id="IPR039391">
    <property type="entry name" value="Phytocyanin-like"/>
</dbReference>
<keyword evidence="5" id="KW-0732">Signal</keyword>
<organism evidence="7 8">
    <name type="scientific">Dipteronia sinensis</name>
    <dbReference type="NCBI Taxonomy" id="43782"/>
    <lineage>
        <taxon>Eukaryota</taxon>
        <taxon>Viridiplantae</taxon>
        <taxon>Streptophyta</taxon>
        <taxon>Embryophyta</taxon>
        <taxon>Tracheophyta</taxon>
        <taxon>Spermatophyta</taxon>
        <taxon>Magnoliopsida</taxon>
        <taxon>eudicotyledons</taxon>
        <taxon>Gunneridae</taxon>
        <taxon>Pentapetalae</taxon>
        <taxon>rosids</taxon>
        <taxon>malvids</taxon>
        <taxon>Sapindales</taxon>
        <taxon>Sapindaceae</taxon>
        <taxon>Hippocastanoideae</taxon>
        <taxon>Acereae</taxon>
        <taxon>Dipteronia</taxon>
    </lineage>
</organism>
<dbReference type="PROSITE" id="PS51485">
    <property type="entry name" value="PHYTOCYANIN"/>
    <property type="match status" value="1"/>
</dbReference>
<comment type="caution">
    <text evidence="7">The sequence shown here is derived from an EMBL/GenBank/DDBJ whole genome shotgun (WGS) entry which is preliminary data.</text>
</comment>
<evidence type="ECO:0000256" key="3">
    <source>
        <dbReference type="ARBA" id="ARBA00023180"/>
    </source>
</evidence>
<dbReference type="Proteomes" id="UP001281410">
    <property type="component" value="Unassembled WGS sequence"/>
</dbReference>
<name>A0AAD9ZN49_9ROSI</name>
<keyword evidence="3" id="KW-0325">Glycoprotein</keyword>
<feature type="signal peptide" evidence="5">
    <location>
        <begin position="1"/>
        <end position="23"/>
    </location>
</feature>
<evidence type="ECO:0000256" key="2">
    <source>
        <dbReference type="ARBA" id="ARBA00023008"/>
    </source>
</evidence>
<dbReference type="InterPro" id="IPR003245">
    <property type="entry name" value="Phytocyanin_dom"/>
</dbReference>
<dbReference type="InterPro" id="IPR008972">
    <property type="entry name" value="Cupredoxin"/>
</dbReference>
<dbReference type="AlphaFoldDB" id="A0AAD9ZN49"/>
<evidence type="ECO:0000313" key="7">
    <source>
        <dbReference type="EMBL" id="KAK3184314.1"/>
    </source>
</evidence>
<keyword evidence="1" id="KW-0479">Metal-binding</keyword>
<evidence type="ECO:0000256" key="4">
    <source>
        <dbReference type="SAM" id="MobiDB-lite"/>
    </source>
</evidence>
<gene>
    <name evidence="7" type="ORF">Dsin_031600</name>
</gene>
<evidence type="ECO:0000259" key="6">
    <source>
        <dbReference type="PROSITE" id="PS51485"/>
    </source>
</evidence>
<proteinExistence type="predicted"/>
<keyword evidence="8" id="KW-1185">Reference proteome</keyword>
<feature type="region of interest" description="Disordered" evidence="4">
    <location>
        <begin position="121"/>
        <end position="245"/>
    </location>
</feature>
<dbReference type="CDD" id="cd04216">
    <property type="entry name" value="Phytocyanin"/>
    <property type="match status" value="1"/>
</dbReference>
<dbReference type="FunFam" id="2.60.40.420:FF:000003">
    <property type="entry name" value="Blue copper"/>
    <property type="match status" value="1"/>
</dbReference>
<evidence type="ECO:0000256" key="1">
    <source>
        <dbReference type="ARBA" id="ARBA00022723"/>
    </source>
</evidence>
<evidence type="ECO:0000313" key="8">
    <source>
        <dbReference type="Proteomes" id="UP001281410"/>
    </source>
</evidence>
<accession>A0AAD9ZN49</accession>
<feature type="compositionally biased region" description="Low complexity" evidence="4">
    <location>
        <begin position="165"/>
        <end position="239"/>
    </location>
</feature>
<evidence type="ECO:0000256" key="5">
    <source>
        <dbReference type="SAM" id="SignalP"/>
    </source>
</evidence>
<dbReference type="Pfam" id="PF02298">
    <property type="entry name" value="Cu_bind_like"/>
    <property type="match status" value="1"/>
</dbReference>
<dbReference type="SUPFAM" id="SSF49503">
    <property type="entry name" value="Cupredoxins"/>
    <property type="match status" value="1"/>
</dbReference>
<dbReference type="Gene3D" id="2.60.40.420">
    <property type="entry name" value="Cupredoxins - blue copper proteins"/>
    <property type="match status" value="1"/>
</dbReference>
<dbReference type="PANTHER" id="PTHR33021">
    <property type="entry name" value="BLUE COPPER PROTEIN"/>
    <property type="match status" value="1"/>
</dbReference>
<feature type="domain" description="Phytocyanin" evidence="6">
    <location>
        <begin position="24"/>
        <end position="123"/>
    </location>
</feature>
<dbReference type="GO" id="GO:0009055">
    <property type="term" value="F:electron transfer activity"/>
    <property type="evidence" value="ECO:0007669"/>
    <property type="project" value="InterPro"/>
</dbReference>
<feature type="compositionally biased region" description="Pro residues" evidence="4">
    <location>
        <begin position="126"/>
        <end position="164"/>
    </location>
</feature>
<dbReference type="GO" id="GO:0005886">
    <property type="term" value="C:plasma membrane"/>
    <property type="evidence" value="ECO:0007669"/>
    <property type="project" value="TreeGrafter"/>
</dbReference>
<dbReference type="EMBL" id="JANJYJ010000010">
    <property type="protein sequence ID" value="KAK3184314.1"/>
    <property type="molecule type" value="Genomic_DNA"/>
</dbReference>
<dbReference type="PANTHER" id="PTHR33021:SF492">
    <property type="entry name" value="UCLACYANIN 1"/>
    <property type="match status" value="1"/>
</dbReference>
<reference evidence="7" key="1">
    <citation type="journal article" date="2023" name="Plant J.">
        <title>Genome sequences and population genomics provide insights into the demographic history, inbreeding, and mutation load of two 'living fossil' tree species of Dipteronia.</title>
        <authorList>
            <person name="Feng Y."/>
            <person name="Comes H.P."/>
            <person name="Chen J."/>
            <person name="Zhu S."/>
            <person name="Lu R."/>
            <person name="Zhang X."/>
            <person name="Li P."/>
            <person name="Qiu J."/>
            <person name="Olsen K.M."/>
            <person name="Qiu Y."/>
        </authorList>
    </citation>
    <scope>NUCLEOTIDE SEQUENCE</scope>
    <source>
        <strain evidence="7">NBL</strain>
    </source>
</reference>
<keyword evidence="2" id="KW-0186">Copper</keyword>
<dbReference type="GO" id="GO:0046872">
    <property type="term" value="F:metal ion binding"/>
    <property type="evidence" value="ECO:0007669"/>
    <property type="project" value="UniProtKB-KW"/>
</dbReference>
<sequence length="261" mass="26323">MAVQRTLICLAATTALLMQLAMAATYTVGGPNGGWDVTTNLQTWATSQSFFVGDNLNFQYMANHDVLEVSKADYDACTTSNAVQSYNGGNTVITLSSPGKRYFICGTAGHCSQGMKLEIDTLATSSPPPTTPSTPPPSSPTTQPPQASPSTPPPSSPTTPPPKASPSAPTPVSSSAPETSSPSPAQSPKTAPKMSPTSSSSSPSSTPPLANVPSTESSTTASPPGSSTTASPPGSSSATKGVSKTTVTLGFSLGILMLLAL</sequence>
<feature type="chain" id="PRO_5042217431" description="Phytocyanin domain-containing protein" evidence="5">
    <location>
        <begin position="24"/>
        <end position="261"/>
    </location>
</feature>
<protein>
    <recommendedName>
        <fullName evidence="6">Phytocyanin domain-containing protein</fullName>
    </recommendedName>
</protein>